<dbReference type="EMBL" id="MU006216">
    <property type="protein sequence ID" value="KAF2833125.1"/>
    <property type="molecule type" value="Genomic_DNA"/>
</dbReference>
<dbReference type="OrthoDB" id="3182339at2759"/>
<gene>
    <name evidence="3" type="ORF">CC86DRAFT_450922</name>
</gene>
<dbReference type="AlphaFoldDB" id="A0A6A7AKJ7"/>
<reference evidence="3" key="1">
    <citation type="journal article" date="2020" name="Stud. Mycol.">
        <title>101 Dothideomycetes genomes: a test case for predicting lifestyles and emergence of pathogens.</title>
        <authorList>
            <person name="Haridas S."/>
            <person name="Albert R."/>
            <person name="Binder M."/>
            <person name="Bloem J."/>
            <person name="Labutti K."/>
            <person name="Salamov A."/>
            <person name="Andreopoulos B."/>
            <person name="Baker S."/>
            <person name="Barry K."/>
            <person name="Bills G."/>
            <person name="Bluhm B."/>
            <person name="Cannon C."/>
            <person name="Castanera R."/>
            <person name="Culley D."/>
            <person name="Daum C."/>
            <person name="Ezra D."/>
            <person name="Gonzalez J."/>
            <person name="Henrissat B."/>
            <person name="Kuo A."/>
            <person name="Liang C."/>
            <person name="Lipzen A."/>
            <person name="Lutzoni F."/>
            <person name="Magnuson J."/>
            <person name="Mondo S."/>
            <person name="Nolan M."/>
            <person name="Ohm R."/>
            <person name="Pangilinan J."/>
            <person name="Park H.-J."/>
            <person name="Ramirez L."/>
            <person name="Alfaro M."/>
            <person name="Sun H."/>
            <person name="Tritt A."/>
            <person name="Yoshinaga Y."/>
            <person name="Zwiers L.-H."/>
            <person name="Turgeon B."/>
            <person name="Goodwin S."/>
            <person name="Spatafora J."/>
            <person name="Crous P."/>
            <person name="Grigoriev I."/>
        </authorList>
    </citation>
    <scope>NUCLEOTIDE SEQUENCE</scope>
    <source>
        <strain evidence="3">CBS 113818</strain>
    </source>
</reference>
<dbReference type="InterPro" id="IPR046541">
    <property type="entry name" value="DUF6606"/>
</dbReference>
<proteinExistence type="predicted"/>
<feature type="domain" description="DUF6606" evidence="2">
    <location>
        <begin position="17"/>
        <end position="291"/>
    </location>
</feature>
<sequence length="351" mass="39557">MAPSGALRLGGGAVTYLVNHVVLPPKLPQKDDSNPAYDQCLLDVVTCALQDVRDNIEDQDAKETVTSAIQSMKYLDYSRDIYGNVSELQLRKLLENLSTATIDESVPIRIEAQNAGLIVSRSEDSITFEPFELSPLNKAAMGTIGRLVRTFPGCASSIPLSVIKENSFRESIAYTIAKMSTQATPGSQPQVRKTGKMLDEDRDTTDPTIVTDWLMNYIAALGGLKQTSRISKNTREEVVWKDCLHPWRRSPLWLLVRVNLQLLFTRRGCIKQPISVLYKVFVAQLLSRMLELIKENWKDLGGEPLYLTYTKLARRIRKLENLDQLELHPNQWLIDIKSRMTDAHGSDGLLR</sequence>
<name>A0A6A7AKJ7_9PLEO</name>
<feature type="region of interest" description="Disordered" evidence="1">
    <location>
        <begin position="183"/>
        <end position="202"/>
    </location>
</feature>
<evidence type="ECO:0000313" key="4">
    <source>
        <dbReference type="Proteomes" id="UP000799424"/>
    </source>
</evidence>
<evidence type="ECO:0000313" key="3">
    <source>
        <dbReference type="EMBL" id="KAF2833125.1"/>
    </source>
</evidence>
<accession>A0A6A7AKJ7</accession>
<evidence type="ECO:0000256" key="1">
    <source>
        <dbReference type="SAM" id="MobiDB-lite"/>
    </source>
</evidence>
<organism evidence="3 4">
    <name type="scientific">Ophiobolus disseminans</name>
    <dbReference type="NCBI Taxonomy" id="1469910"/>
    <lineage>
        <taxon>Eukaryota</taxon>
        <taxon>Fungi</taxon>
        <taxon>Dikarya</taxon>
        <taxon>Ascomycota</taxon>
        <taxon>Pezizomycotina</taxon>
        <taxon>Dothideomycetes</taxon>
        <taxon>Pleosporomycetidae</taxon>
        <taxon>Pleosporales</taxon>
        <taxon>Pleosporineae</taxon>
        <taxon>Phaeosphaeriaceae</taxon>
        <taxon>Ophiobolus</taxon>
    </lineage>
</organism>
<evidence type="ECO:0000259" key="2">
    <source>
        <dbReference type="Pfam" id="PF20255"/>
    </source>
</evidence>
<keyword evidence="4" id="KW-1185">Reference proteome</keyword>
<protein>
    <recommendedName>
        <fullName evidence="2">DUF6606 domain-containing protein</fullName>
    </recommendedName>
</protein>
<dbReference type="Pfam" id="PF20255">
    <property type="entry name" value="DUF6606"/>
    <property type="match status" value="1"/>
</dbReference>
<dbReference type="Proteomes" id="UP000799424">
    <property type="component" value="Unassembled WGS sequence"/>
</dbReference>